<dbReference type="AlphaFoldDB" id="A0A9W6RUN5"/>
<evidence type="ECO:0000313" key="4">
    <source>
        <dbReference type="Proteomes" id="UP001165135"/>
    </source>
</evidence>
<evidence type="ECO:0000313" key="3">
    <source>
        <dbReference type="EMBL" id="GLY82003.1"/>
    </source>
</evidence>
<proteinExistence type="predicted"/>
<organism evidence="3 4">
    <name type="scientific">Actinoallomurus iriomotensis</name>
    <dbReference type="NCBI Taxonomy" id="478107"/>
    <lineage>
        <taxon>Bacteria</taxon>
        <taxon>Bacillati</taxon>
        <taxon>Actinomycetota</taxon>
        <taxon>Actinomycetes</taxon>
        <taxon>Streptosporangiales</taxon>
        <taxon>Thermomonosporaceae</taxon>
        <taxon>Actinoallomurus</taxon>
    </lineage>
</organism>
<sequence>MALDDAGEGNPAPHDIVPGDDSGTSRGLRHKIVYIYGLIRYGAAEPSVDPMKRNRRIGAVAVLALAALVAGTGAGFAATTTPSATPVATHAFDTAPATATAPTRSFQGTLPAPTGPYAAGEDVIHLTDASRPDPWVPSSGPRQLTVMM</sequence>
<evidence type="ECO:0000256" key="2">
    <source>
        <dbReference type="SAM" id="Phobius"/>
    </source>
</evidence>
<dbReference type="EMBL" id="BSTJ01000027">
    <property type="protein sequence ID" value="GLY82003.1"/>
    <property type="molecule type" value="Genomic_DNA"/>
</dbReference>
<accession>A0A9W6RUN5</accession>
<keyword evidence="2" id="KW-1133">Transmembrane helix</keyword>
<reference evidence="3" key="1">
    <citation type="submission" date="2023-03" db="EMBL/GenBank/DDBJ databases">
        <title>Actinoallomurus iriomotensis NBRC 103681.</title>
        <authorList>
            <person name="Ichikawa N."/>
            <person name="Sato H."/>
            <person name="Tonouchi N."/>
        </authorList>
    </citation>
    <scope>NUCLEOTIDE SEQUENCE</scope>
    <source>
        <strain evidence="3">NBRC 103681</strain>
    </source>
</reference>
<name>A0A9W6RUN5_9ACTN</name>
<keyword evidence="2" id="KW-0472">Membrane</keyword>
<gene>
    <name evidence="3" type="ORF">Airi01_102700</name>
</gene>
<feature type="region of interest" description="Disordered" evidence="1">
    <location>
        <begin position="1"/>
        <end position="23"/>
    </location>
</feature>
<comment type="caution">
    <text evidence="3">The sequence shown here is derived from an EMBL/GenBank/DDBJ whole genome shotgun (WGS) entry which is preliminary data.</text>
</comment>
<feature type="transmembrane region" description="Helical" evidence="2">
    <location>
        <begin position="57"/>
        <end position="78"/>
    </location>
</feature>
<dbReference type="Proteomes" id="UP001165135">
    <property type="component" value="Unassembled WGS sequence"/>
</dbReference>
<evidence type="ECO:0000256" key="1">
    <source>
        <dbReference type="SAM" id="MobiDB-lite"/>
    </source>
</evidence>
<keyword evidence="2" id="KW-0812">Transmembrane</keyword>
<protein>
    <submittedName>
        <fullName evidence="3">Uncharacterized protein</fullName>
    </submittedName>
</protein>